<dbReference type="EMBL" id="JACHJQ010000012">
    <property type="protein sequence ID" value="MBB4912241.1"/>
    <property type="molecule type" value="Genomic_DNA"/>
</dbReference>
<dbReference type="GO" id="GO:0004321">
    <property type="term" value="F:fatty-acyl-CoA synthase activity"/>
    <property type="evidence" value="ECO:0007669"/>
    <property type="project" value="TreeGrafter"/>
</dbReference>
<dbReference type="PANTHER" id="PTHR43605">
    <property type="entry name" value="ACYL-COENZYME A SYNTHETASE"/>
    <property type="match status" value="1"/>
</dbReference>
<feature type="domain" description="AMP-dependent synthetase/ligase" evidence="5">
    <location>
        <begin position="32"/>
        <end position="387"/>
    </location>
</feature>
<evidence type="ECO:0000256" key="4">
    <source>
        <dbReference type="ARBA" id="ARBA00022840"/>
    </source>
</evidence>
<dbReference type="AlphaFoldDB" id="A0A7W7VJ70"/>
<evidence type="ECO:0000313" key="8">
    <source>
        <dbReference type="Proteomes" id="UP000520767"/>
    </source>
</evidence>
<dbReference type="Gene3D" id="3.30.300.30">
    <property type="match status" value="1"/>
</dbReference>
<dbReference type="EC" id="6.2.1.1" evidence="7"/>
<dbReference type="GO" id="GO:0005524">
    <property type="term" value="F:ATP binding"/>
    <property type="evidence" value="ECO:0007669"/>
    <property type="project" value="UniProtKB-KW"/>
</dbReference>
<dbReference type="Gene3D" id="3.40.50.12780">
    <property type="entry name" value="N-terminal domain of ligase-like"/>
    <property type="match status" value="1"/>
</dbReference>
<dbReference type="SUPFAM" id="SSF56801">
    <property type="entry name" value="Acetyl-CoA synthetase-like"/>
    <property type="match status" value="1"/>
</dbReference>
<dbReference type="PROSITE" id="PS00455">
    <property type="entry name" value="AMP_BINDING"/>
    <property type="match status" value="1"/>
</dbReference>
<reference evidence="7 8" key="1">
    <citation type="submission" date="2020-08" db="EMBL/GenBank/DDBJ databases">
        <title>Genomic Encyclopedia of Type Strains, Phase III (KMG-III): the genomes of soil and plant-associated and newly described type strains.</title>
        <authorList>
            <person name="Whitman W."/>
        </authorList>
    </citation>
    <scope>NUCLEOTIDE SEQUENCE [LARGE SCALE GENOMIC DNA]</scope>
    <source>
        <strain evidence="7 8">CECT 8960</strain>
    </source>
</reference>
<evidence type="ECO:0000259" key="5">
    <source>
        <dbReference type="Pfam" id="PF00501"/>
    </source>
</evidence>
<dbReference type="PANTHER" id="PTHR43605:SF10">
    <property type="entry name" value="ACYL-COA SYNTHETASE MEDIUM CHAIN FAMILY MEMBER 3"/>
    <property type="match status" value="1"/>
</dbReference>
<proteinExistence type="inferred from homology"/>
<dbReference type="GO" id="GO:0003987">
    <property type="term" value="F:acetate-CoA ligase activity"/>
    <property type="evidence" value="ECO:0007669"/>
    <property type="project" value="UniProtKB-EC"/>
</dbReference>
<evidence type="ECO:0000313" key="7">
    <source>
        <dbReference type="EMBL" id="MBB4912241.1"/>
    </source>
</evidence>
<keyword evidence="2 7" id="KW-0436">Ligase</keyword>
<dbReference type="InterPro" id="IPR000873">
    <property type="entry name" value="AMP-dep_synth/lig_dom"/>
</dbReference>
<dbReference type="InterPro" id="IPR020845">
    <property type="entry name" value="AMP-binding_CS"/>
</dbReference>
<gene>
    <name evidence="7" type="ORF">FHR82_008512</name>
</gene>
<accession>A0A7W7VJ70</accession>
<dbReference type="Pfam" id="PF13193">
    <property type="entry name" value="AMP-binding_C"/>
    <property type="match status" value="1"/>
</dbReference>
<comment type="similarity">
    <text evidence="1">Belongs to the ATP-dependent AMP-binding enzyme family.</text>
</comment>
<evidence type="ECO:0000259" key="6">
    <source>
        <dbReference type="Pfam" id="PF13193"/>
    </source>
</evidence>
<sequence>MTVSSERVGWPADVDARVPAGYAIAHAACDRWAADPTRRALLDLSAGAPRWWTFADVRDASGRLANALAAHGVRFGDRVAIALPQSADAALAHLAVYRLGAVAVPISLMHREEAIAQRLSDSGATVAITTAEHWAAFVAGSAVADGVTWLRTGTPEFTAMTTTGSVTTPAAPIAEETPAVIVYTSGTTGTPKGVVHAHRVVAAHAAPISLAHDGFPHAGDLLWSPADWAWAGGLIDCLLSAWHAGVPIVAHRARRFDPDEVLDLIARHGIRNAFLPATALRLLRRSDKKATLRTIMTGGEPVDEDIVAWATAELGATPNVVFGQTEASCVVGNSHSVLPQRPGALGVAYPGAEVAVLDPDGTAECAPDELGEIAVRADSPAVMLGYWRREADTAAKIVDGWLRTGDLGRRDADGYFWFTARADDLIISSGYRIGPVEIESCLQQDPRVAEVAVVGRDDAERGQVVCALVVPKDGVERSGALADELRDRVRGRLATYEVPRVVEFLDALPRTTTGKVQRSAIRRAGE</sequence>
<dbReference type="InterPro" id="IPR042099">
    <property type="entry name" value="ANL_N_sf"/>
</dbReference>
<dbReference type="RefSeq" id="WP_184816247.1">
    <property type="nucleotide sequence ID" value="NZ_JACHJQ010000012.1"/>
</dbReference>
<feature type="domain" description="AMP-binding enzyme C-terminal" evidence="6">
    <location>
        <begin position="437"/>
        <end position="515"/>
    </location>
</feature>
<keyword evidence="8" id="KW-1185">Reference proteome</keyword>
<dbReference type="GO" id="GO:0006633">
    <property type="term" value="P:fatty acid biosynthetic process"/>
    <property type="evidence" value="ECO:0007669"/>
    <property type="project" value="TreeGrafter"/>
</dbReference>
<dbReference type="GO" id="GO:0015645">
    <property type="term" value="F:fatty acid ligase activity"/>
    <property type="evidence" value="ECO:0007669"/>
    <property type="project" value="TreeGrafter"/>
</dbReference>
<dbReference type="InterPro" id="IPR051087">
    <property type="entry name" value="Mitochondrial_ACSM"/>
</dbReference>
<organism evidence="7 8">
    <name type="scientific">Actinophytocola algeriensis</name>
    <dbReference type="NCBI Taxonomy" id="1768010"/>
    <lineage>
        <taxon>Bacteria</taxon>
        <taxon>Bacillati</taxon>
        <taxon>Actinomycetota</taxon>
        <taxon>Actinomycetes</taxon>
        <taxon>Pseudonocardiales</taxon>
        <taxon>Pseudonocardiaceae</taxon>
    </lineage>
</organism>
<dbReference type="InterPro" id="IPR045851">
    <property type="entry name" value="AMP-bd_C_sf"/>
</dbReference>
<dbReference type="Pfam" id="PF00501">
    <property type="entry name" value="AMP-binding"/>
    <property type="match status" value="1"/>
</dbReference>
<dbReference type="Proteomes" id="UP000520767">
    <property type="component" value="Unassembled WGS sequence"/>
</dbReference>
<name>A0A7W7VJ70_9PSEU</name>
<keyword evidence="3" id="KW-0547">Nucleotide-binding</keyword>
<keyword evidence="4" id="KW-0067">ATP-binding</keyword>
<dbReference type="InterPro" id="IPR025110">
    <property type="entry name" value="AMP-bd_C"/>
</dbReference>
<evidence type="ECO:0000256" key="2">
    <source>
        <dbReference type="ARBA" id="ARBA00022598"/>
    </source>
</evidence>
<protein>
    <submittedName>
        <fullName evidence="7">Acetyl-CoA synthetase</fullName>
        <ecNumber evidence="7">6.2.1.1</ecNumber>
    </submittedName>
</protein>
<evidence type="ECO:0000256" key="1">
    <source>
        <dbReference type="ARBA" id="ARBA00006432"/>
    </source>
</evidence>
<evidence type="ECO:0000256" key="3">
    <source>
        <dbReference type="ARBA" id="ARBA00022741"/>
    </source>
</evidence>
<comment type="caution">
    <text evidence="7">The sequence shown here is derived from an EMBL/GenBank/DDBJ whole genome shotgun (WGS) entry which is preliminary data.</text>
</comment>
<dbReference type="GO" id="GO:0006637">
    <property type="term" value="P:acyl-CoA metabolic process"/>
    <property type="evidence" value="ECO:0007669"/>
    <property type="project" value="TreeGrafter"/>
</dbReference>